<evidence type="ECO:0000259" key="2">
    <source>
        <dbReference type="Pfam" id="PF00534"/>
    </source>
</evidence>
<dbReference type="GO" id="GO:0009103">
    <property type="term" value="P:lipopolysaccharide biosynthetic process"/>
    <property type="evidence" value="ECO:0007669"/>
    <property type="project" value="TreeGrafter"/>
</dbReference>
<dbReference type="Pfam" id="PF00534">
    <property type="entry name" value="Glycos_transf_1"/>
    <property type="match status" value="1"/>
</dbReference>
<dbReference type="Pfam" id="PF13439">
    <property type="entry name" value="Glyco_transf_4"/>
    <property type="match status" value="1"/>
</dbReference>
<dbReference type="PANTHER" id="PTHR46401">
    <property type="entry name" value="GLYCOSYLTRANSFERASE WBBK-RELATED"/>
    <property type="match status" value="1"/>
</dbReference>
<dbReference type="Gene3D" id="3.40.50.2000">
    <property type="entry name" value="Glycogen Phosphorylase B"/>
    <property type="match status" value="2"/>
</dbReference>
<accession>A0A2U2B8Q7</accession>
<reference evidence="4 5" key="1">
    <citation type="submission" date="2018-05" db="EMBL/GenBank/DDBJ databases">
        <title>Marinilabilia rubrum sp. nov., isolated from saltern sediment.</title>
        <authorList>
            <person name="Zhang R."/>
        </authorList>
    </citation>
    <scope>NUCLEOTIDE SEQUENCE [LARGE SCALE GENOMIC DNA]</scope>
    <source>
        <strain evidence="4 5">WTE16</strain>
    </source>
</reference>
<protein>
    <submittedName>
        <fullName evidence="4">Glycosyl transferase family 1</fullName>
    </submittedName>
</protein>
<dbReference type="Proteomes" id="UP000244956">
    <property type="component" value="Unassembled WGS sequence"/>
</dbReference>
<feature type="domain" description="Glycosyltransferase subfamily 4-like N-terminal" evidence="3">
    <location>
        <begin position="54"/>
        <end position="175"/>
    </location>
</feature>
<comment type="caution">
    <text evidence="4">The sequence shown here is derived from an EMBL/GenBank/DDBJ whole genome shotgun (WGS) entry which is preliminary data.</text>
</comment>
<organism evidence="4 5">
    <name type="scientific">Marinilabilia rubra</name>
    <dbReference type="NCBI Taxonomy" id="2162893"/>
    <lineage>
        <taxon>Bacteria</taxon>
        <taxon>Pseudomonadati</taxon>
        <taxon>Bacteroidota</taxon>
        <taxon>Bacteroidia</taxon>
        <taxon>Marinilabiliales</taxon>
        <taxon>Marinilabiliaceae</taxon>
        <taxon>Marinilabilia</taxon>
    </lineage>
</organism>
<evidence type="ECO:0000313" key="4">
    <source>
        <dbReference type="EMBL" id="PWD99426.1"/>
    </source>
</evidence>
<keyword evidence="1 4" id="KW-0808">Transferase</keyword>
<feature type="domain" description="Glycosyl transferase family 1" evidence="2">
    <location>
        <begin position="190"/>
        <end position="350"/>
    </location>
</feature>
<evidence type="ECO:0000259" key="3">
    <source>
        <dbReference type="Pfam" id="PF13439"/>
    </source>
</evidence>
<dbReference type="OrthoDB" id="9801609at2"/>
<dbReference type="InterPro" id="IPR001296">
    <property type="entry name" value="Glyco_trans_1"/>
</dbReference>
<proteinExistence type="predicted"/>
<dbReference type="RefSeq" id="WP_109264410.1">
    <property type="nucleotide sequence ID" value="NZ_QEWP01000007.1"/>
</dbReference>
<dbReference type="InterPro" id="IPR028098">
    <property type="entry name" value="Glyco_trans_4-like_N"/>
</dbReference>
<dbReference type="CDD" id="cd03809">
    <property type="entry name" value="GT4_MtfB-like"/>
    <property type="match status" value="1"/>
</dbReference>
<evidence type="ECO:0000313" key="5">
    <source>
        <dbReference type="Proteomes" id="UP000244956"/>
    </source>
</evidence>
<gene>
    <name evidence="4" type="ORF">DDZ16_10480</name>
</gene>
<dbReference type="SUPFAM" id="SSF53756">
    <property type="entry name" value="UDP-Glycosyltransferase/glycogen phosphorylase"/>
    <property type="match status" value="1"/>
</dbReference>
<name>A0A2U2B8Q7_9BACT</name>
<dbReference type="PANTHER" id="PTHR46401:SF2">
    <property type="entry name" value="GLYCOSYLTRANSFERASE WBBK-RELATED"/>
    <property type="match status" value="1"/>
</dbReference>
<dbReference type="EMBL" id="QEWP01000007">
    <property type="protein sequence ID" value="PWD99426.1"/>
    <property type="molecule type" value="Genomic_DNA"/>
</dbReference>
<dbReference type="AlphaFoldDB" id="A0A2U2B8Q7"/>
<dbReference type="GO" id="GO:0016757">
    <property type="term" value="F:glycosyltransferase activity"/>
    <property type="evidence" value="ECO:0007669"/>
    <property type="project" value="InterPro"/>
</dbReference>
<evidence type="ECO:0000256" key="1">
    <source>
        <dbReference type="ARBA" id="ARBA00022679"/>
    </source>
</evidence>
<keyword evidence="5" id="KW-1185">Reference proteome</keyword>
<sequence>MNIGFDAKRIFHNRTGLGNYGRDITRIMSEYFPENSYFLYNPKPSASKLFTPNGVNVFEISPRKPLSRFFYNFWRQYGVGKELIRDKIDLFHGLSGEIPIKRKGSNIPVIVTVHDLIFLRFPQFYSFFDRKIHQLKHRHACRNADMVVAVSEQTKRDVVKFFGVPEEKVKVIYQGCQDVFKQAYEKEEIERTRKNFGLPEQYILNVGTIEERKNILAGVKAIKDIDTHLAIVGGKTPYTQKVKDYITENKMEGKVTFLKGVSNRDLAILYQGASLFVYPSFFEGFGIPIIEALFSETPVITSKGGCFGEAGGEGALYIDPENVEELSDAIKTVLFNQEMQKKLIENGRKHIKIFSDEYIGSQYMELYKMLVSK</sequence>